<dbReference type="OrthoDB" id="580767at2"/>
<dbReference type="RefSeq" id="WP_101834856.1">
    <property type="nucleotide sequence ID" value="NZ_FZMO01000527.1"/>
</dbReference>
<reference evidence="4 5" key="1">
    <citation type="submission" date="2017-06" db="EMBL/GenBank/DDBJ databases">
        <authorList>
            <person name="Kim H.J."/>
            <person name="Triplett B.A."/>
        </authorList>
    </citation>
    <scope>NUCLEOTIDE SEQUENCE [LARGE SCALE GENOMIC DNA]</scope>
    <source>
        <strain evidence="4">FRACA_ARgP5</strain>
    </source>
</reference>
<feature type="domain" description="DUF7779" evidence="3">
    <location>
        <begin position="773"/>
        <end position="862"/>
    </location>
</feature>
<feature type="region of interest" description="Disordered" evidence="1">
    <location>
        <begin position="1"/>
        <end position="33"/>
    </location>
</feature>
<proteinExistence type="predicted"/>
<evidence type="ECO:0000259" key="3">
    <source>
        <dbReference type="Pfam" id="PF25000"/>
    </source>
</evidence>
<dbReference type="Pfam" id="PF13424">
    <property type="entry name" value="TPR_12"/>
    <property type="match status" value="3"/>
</dbReference>
<dbReference type="InterPro" id="IPR056681">
    <property type="entry name" value="DUF7779"/>
</dbReference>
<dbReference type="EMBL" id="FZMO01000527">
    <property type="protein sequence ID" value="SNQ51135.1"/>
    <property type="molecule type" value="Genomic_DNA"/>
</dbReference>
<dbReference type="PANTHER" id="PTHR46082">
    <property type="entry name" value="ATP/GTP-BINDING PROTEIN-RELATED"/>
    <property type="match status" value="1"/>
</dbReference>
<dbReference type="NCBIfam" id="NF040586">
    <property type="entry name" value="FxSxx_TPR"/>
    <property type="match status" value="1"/>
</dbReference>
<protein>
    <submittedName>
        <fullName evidence="4">NB-ARC domain-containing protein</fullName>
    </submittedName>
</protein>
<dbReference type="Pfam" id="PF25000">
    <property type="entry name" value="DUF7779"/>
    <property type="match status" value="1"/>
</dbReference>
<keyword evidence="5" id="KW-1185">Reference proteome</keyword>
<feature type="compositionally biased region" description="Basic and acidic residues" evidence="1">
    <location>
        <begin position="482"/>
        <end position="506"/>
    </location>
</feature>
<name>A0A2I2KZQ3_9ACTN</name>
<dbReference type="Gene3D" id="1.25.40.10">
    <property type="entry name" value="Tetratricopeptide repeat domain"/>
    <property type="match status" value="2"/>
</dbReference>
<dbReference type="InterPro" id="IPR011990">
    <property type="entry name" value="TPR-like_helical_dom_sf"/>
</dbReference>
<dbReference type="InterPro" id="IPR027417">
    <property type="entry name" value="P-loop_NTPase"/>
</dbReference>
<organism evidence="4 5">
    <name type="scientific">Frankia canadensis</name>
    <dbReference type="NCBI Taxonomy" id="1836972"/>
    <lineage>
        <taxon>Bacteria</taxon>
        <taxon>Bacillati</taxon>
        <taxon>Actinomycetota</taxon>
        <taxon>Actinomycetes</taxon>
        <taxon>Frankiales</taxon>
        <taxon>Frankiaceae</taxon>
        <taxon>Frankia</taxon>
    </lineage>
</organism>
<feature type="compositionally biased region" description="Basic and acidic residues" evidence="1">
    <location>
        <begin position="11"/>
        <end position="30"/>
    </location>
</feature>
<evidence type="ECO:0000313" key="4">
    <source>
        <dbReference type="EMBL" id="SNQ51135.1"/>
    </source>
</evidence>
<dbReference type="InterPro" id="IPR053137">
    <property type="entry name" value="NLR-like"/>
</dbReference>
<dbReference type="Pfam" id="PF00931">
    <property type="entry name" value="NB-ARC"/>
    <property type="match status" value="1"/>
</dbReference>
<dbReference type="SUPFAM" id="SSF48452">
    <property type="entry name" value="TPR-like"/>
    <property type="match status" value="3"/>
</dbReference>
<dbReference type="InterPro" id="IPR002182">
    <property type="entry name" value="NB-ARC"/>
</dbReference>
<dbReference type="Proteomes" id="UP000234331">
    <property type="component" value="Unassembled WGS sequence"/>
</dbReference>
<dbReference type="Gene3D" id="3.40.50.300">
    <property type="entry name" value="P-loop containing nucleotide triphosphate hydrolases"/>
    <property type="match status" value="1"/>
</dbReference>
<evidence type="ECO:0000256" key="1">
    <source>
        <dbReference type="SAM" id="MobiDB-lite"/>
    </source>
</evidence>
<dbReference type="PANTHER" id="PTHR46082:SF6">
    <property type="entry name" value="AAA+ ATPASE DOMAIN-CONTAINING PROTEIN-RELATED"/>
    <property type="match status" value="1"/>
</dbReference>
<feature type="region of interest" description="Disordered" evidence="1">
    <location>
        <begin position="426"/>
        <end position="506"/>
    </location>
</feature>
<accession>A0A2I2KZQ3</accession>
<sequence length="1351" mass="146852">MTGVWPSANPSDRDQDRAPAEGEDQPDKPSRLRALTVPVHAELPPAVRDERAFSRALARALGPLVSREVRSFTRPDAETLVRGRPRRRGPAARRGWHLLLVVDASPTFLAVWADAVPRLARLLRRQPAFDHVSIARLVADEPNGRMRLRGGLPGDASRGAPSWRAAVGRRVIWLVTDGLGPAWRGGDMAAVLSHWADAGPVAILDVLNAPLWRWTDLGARRVRIRGAGRGAAGRIRFWRHAGLRPDADGDTDTDTDPGAGAQAPWEVSARAGTPVPVIGFDVEWIAYWARYVAATEPVWFETTAVIADDLGPLPRQREDAPPPPPDRLADFAAAASPAARRLAGLLAAVEAVDHHGLCTIAGIAGAERRDVTEVFAAGLLAPRAGLGRAGDAVTRFAIATPARWMLRGTLSRADVVRVCHALGLVDHDGRPTAPTPGDAPPGPHDPQRRPPVPVGRATHGPANTTESDSTFTMGSAAGVEHMSSHQEGGRTEATEGVTARDRPEGGRVRLSATLPVPTLPGPGRLPRIWGSIPPRNPHFTGREDLLADLDTRLAEGVATVLPETLRGMGGVGKTQLATEYVYRHLSDFDVIWWIPAEQSVQIGNAFTELGARLGLDVGTEATVAVRRVVEALRLGDPYGRWLLVFDNAEDPQSVREYFPASATGRILVTSRDPSWAHVSRPLEVDVFRREESVQLLRSRGAPLADADADRVAAALGDLPLAIETAATWRAETGMSAGEYLRLLEDKLTDLLGTPPADYPQPVTAAWNVALDRLAQSNPAALELLQVCASFAPAPISRQLLSRAHNEKISPALDEALRDPVKLSRAIRDVNRYALARIDHRDNSIVMHRLVQAVLIGRMTPEQQGTMRHGAHVLLAASDPNDPSNSVLWSSYADLYPHVVASNTERCRDPRVRQLLLNLCDYLWSWGDHQGSSDFARLVYDAWEAGFGEEDPYTQQMGLRVGWGLVAVGRYAEAAEINRRTFELSRRVNGPDAELTNILMGSVGTDLRWRGEFAAALEIAEDAYARATRDFGSDDPQTLSTAQNVAVCLRLLGRFTEAATLADDTWQRQARLFGEDDSQTLNTLTGLNVDRRELGDYLGALAEQEKIDARYRRKPGISADHPARLHSSRYLAVANRRAGNHAAALELSRDVEERSFHRYGGEHPASLASALGLSIDLRHAGSLHEARAVCTRTLLRYAARIGDAHPHTLTAAVNLAIIDRLSGQVEAALERDERTLAAFVERLGDAHPSTLATGANLASDLYMLGRFEEAYDHDSRTLSSAITTLGEAHPSTLAVSANLAIDLRALERTEEALDLQARTLSKVDAVLGREHPAARQIVAWIRLDCDLDPVPI</sequence>
<evidence type="ECO:0000313" key="5">
    <source>
        <dbReference type="Proteomes" id="UP000234331"/>
    </source>
</evidence>
<dbReference type="GO" id="GO:0043531">
    <property type="term" value="F:ADP binding"/>
    <property type="evidence" value="ECO:0007669"/>
    <property type="project" value="InterPro"/>
</dbReference>
<feature type="compositionally biased region" description="Polar residues" evidence="1">
    <location>
        <begin position="461"/>
        <end position="473"/>
    </location>
</feature>
<feature type="domain" description="NB-ARC" evidence="2">
    <location>
        <begin position="564"/>
        <end position="700"/>
    </location>
</feature>
<dbReference type="SUPFAM" id="SSF52540">
    <property type="entry name" value="P-loop containing nucleoside triphosphate hydrolases"/>
    <property type="match status" value="1"/>
</dbReference>
<gene>
    <name evidence="4" type="ORF">FRACA_610016</name>
</gene>
<evidence type="ECO:0000259" key="2">
    <source>
        <dbReference type="Pfam" id="PF00931"/>
    </source>
</evidence>
<feature type="compositionally biased region" description="Pro residues" evidence="1">
    <location>
        <begin position="433"/>
        <end position="453"/>
    </location>
</feature>